<evidence type="ECO:0000313" key="4">
    <source>
        <dbReference type="Proteomes" id="UP000000517"/>
    </source>
</evidence>
<proteinExistence type="predicted"/>
<sequence>MVLWGICFFFERVVMLSRIALMATFLLGLACVPASFAAGLVKQKIDSTDYMITLPNYDRGFYTPQVLHIKPSGGKPIEKPYSKLLHLRAEISEFSSRAWLGIDTTGGKKDTTWGKSQDLTEDALNVLQQTFDNIRANKGFVIVRICYDPWYNGRSNVTPEHKWVLRHVEQLAPVLSKNTDVIVALEMGMHGAYGEMHSDTSITYDRVTEATNLMLRNTPPELKILTRTGNYSAKVLGFDNWGVDFHIDGEKFAEIAKAKGDTMYRVGMFNDGYLGTQYDYGTWGADCKTSICREEGVAWLEKYGINTPYGGEALTTANGYQVINTPEFLAYEGFRTHTSYLNIQWNNNLINSWKKTLFKQKDFDYDPARVDSLTGFKYINDHLGYRFVLRESWLSDTVGSDHVLHAKFRVQNVGFGNLTWKAPVKLAVLEDLEGSDLDMCPDMDYVDLPDVDFRNVHSRTISIAGGDTVMTFDGNNEIEVSVKLGKLRYRNYQVYLKVGNIEFANDKPSGKGTCGLEQPAAYLGKFYFDESVQSIAPRVVRGSVQKSQTPYVERVRNNMIIRNGERSYRLNGAGITP</sequence>
<dbReference type="STRING" id="59374.FSU_2015"/>
<evidence type="ECO:0000259" key="2">
    <source>
        <dbReference type="Pfam" id="PF16173"/>
    </source>
</evidence>
<dbReference type="InterPro" id="IPR032267">
    <property type="entry name" value="DUF4832"/>
</dbReference>
<gene>
    <name evidence="3" type="ordered locus">FSU_2015</name>
</gene>
<accession>D9SBN8</accession>
<protein>
    <submittedName>
        <fullName evidence="3">Conserved domain protein</fullName>
    </submittedName>
</protein>
<dbReference type="KEGG" id="fsc:FSU_2015"/>
<dbReference type="PATRIC" id="fig|59374.8.peg.1937"/>
<dbReference type="Pfam" id="PF16173">
    <property type="entry name" value="DUF4874"/>
    <property type="match status" value="1"/>
</dbReference>
<dbReference type="Proteomes" id="UP000000517">
    <property type="component" value="Chromosome"/>
</dbReference>
<evidence type="ECO:0000313" key="3">
    <source>
        <dbReference type="EMBL" id="ADL25302.1"/>
    </source>
</evidence>
<organism evidence="3 4">
    <name type="scientific">Fibrobacter succinogenes (strain ATCC 19169 / S85)</name>
    <dbReference type="NCBI Taxonomy" id="59374"/>
    <lineage>
        <taxon>Bacteria</taxon>
        <taxon>Pseudomonadati</taxon>
        <taxon>Fibrobacterota</taxon>
        <taxon>Fibrobacteria</taxon>
        <taxon>Fibrobacterales</taxon>
        <taxon>Fibrobacteraceae</taxon>
        <taxon>Fibrobacter</taxon>
    </lineage>
</organism>
<name>D9SBN8_FIBSS</name>
<feature type="domain" description="DUF4832" evidence="1">
    <location>
        <begin position="265"/>
        <end position="433"/>
    </location>
</feature>
<feature type="domain" description="DUF4874" evidence="2">
    <location>
        <begin position="115"/>
        <end position="223"/>
    </location>
</feature>
<dbReference type="HOGENOM" id="CLU_426904_0_0_0"/>
<dbReference type="Pfam" id="PF16116">
    <property type="entry name" value="DUF4832"/>
    <property type="match status" value="1"/>
</dbReference>
<dbReference type="AlphaFoldDB" id="D9SBN8"/>
<dbReference type="InterPro" id="IPR032379">
    <property type="entry name" value="DUF4874"/>
</dbReference>
<evidence type="ECO:0000259" key="1">
    <source>
        <dbReference type="Pfam" id="PF16116"/>
    </source>
</evidence>
<reference evidence="4" key="1">
    <citation type="submission" date="2010-08" db="EMBL/GenBank/DDBJ databases">
        <title>Complete sequence of Fibrobacter succinogenes subsp. succinogenes S85.</title>
        <authorList>
            <person name="Durkin A.S."/>
            <person name="Nelson K.E."/>
            <person name="Morrison M."/>
            <person name="Forsberg C.W."/>
            <person name="Wilson D.B."/>
            <person name="Russell J.B."/>
            <person name="Cann I.K.O."/>
            <person name="Mackie R.I."/>
            <person name="White B.A."/>
        </authorList>
    </citation>
    <scope>NUCLEOTIDE SEQUENCE [LARGE SCALE GENOMIC DNA]</scope>
    <source>
        <strain evidence="4">ATCC 19169 / S85</strain>
    </source>
</reference>
<dbReference type="eggNOG" id="ENOG502Z8UY">
    <property type="taxonomic scope" value="Bacteria"/>
</dbReference>
<dbReference type="EMBL" id="CP002158">
    <property type="protein sequence ID" value="ADL25302.1"/>
    <property type="molecule type" value="Genomic_DNA"/>
</dbReference>